<accession>A0ABS9VIJ0</accession>
<feature type="chain" id="PRO_5046741042" description="Outer membrane protein beta-barrel domain-containing protein" evidence="1">
    <location>
        <begin position="24"/>
        <end position="391"/>
    </location>
</feature>
<gene>
    <name evidence="2" type="ORF">MM213_20000</name>
</gene>
<proteinExistence type="predicted"/>
<comment type="caution">
    <text evidence="2">The sequence shown here is derived from an EMBL/GenBank/DDBJ whole genome shotgun (WGS) entry which is preliminary data.</text>
</comment>
<organism evidence="2 3">
    <name type="scientific">Belliella alkalica</name>
    <dbReference type="NCBI Taxonomy" id="1730871"/>
    <lineage>
        <taxon>Bacteria</taxon>
        <taxon>Pseudomonadati</taxon>
        <taxon>Bacteroidota</taxon>
        <taxon>Cytophagia</taxon>
        <taxon>Cytophagales</taxon>
        <taxon>Cyclobacteriaceae</taxon>
        <taxon>Belliella</taxon>
    </lineage>
</organism>
<protein>
    <recommendedName>
        <fullName evidence="4">Outer membrane protein beta-barrel domain-containing protein</fullName>
    </recommendedName>
</protein>
<sequence length="391" mass="43974">MDQSIKPFLIFILLIFGSKSAMSQNTFSSKGNIITKDAENLMGMISFDQNNEITSVIYEDQNGNRKTYTTENLLGFRLKDGSYFVQQTKIKTGVFIQKLFEGKLSLYKSNDQYIIIDYYGDLIYLNPNSGEAAKRENYNTIFAITAGLCKIEDGFPYKAFSMDNKTLTAILREHHHCESEKYTSYYKQSFETDFFVGLGGVFQYSSMNNNQLKASSIFNTSLGVLAQARIRSTNPKNKKFNLDIALLLNQSNSELIAVQENSASTISSKEEFKILAINLPVTINYSYTSFSAFKPYVGIGMMTSIHSSKSHHGVIGNFDRSTQYESIRPSQIGSVSSFNLSPIVKLGAIVKNKFIIESIIGHTPNFQTLILHPDADKISRQFFTFSLGIKL</sequence>
<feature type="signal peptide" evidence="1">
    <location>
        <begin position="1"/>
        <end position="23"/>
    </location>
</feature>
<name>A0ABS9VIJ0_9BACT</name>
<keyword evidence="3" id="KW-1185">Reference proteome</keyword>
<dbReference type="Proteomes" id="UP001165430">
    <property type="component" value="Unassembled WGS sequence"/>
</dbReference>
<keyword evidence="1" id="KW-0732">Signal</keyword>
<reference evidence="2" key="1">
    <citation type="submission" date="2022-03" db="EMBL/GenBank/DDBJ databases">
        <title>De novo assembled genomes of Belliella spp. (Cyclobacteriaceae) strains.</title>
        <authorList>
            <person name="Szabo A."/>
            <person name="Korponai K."/>
            <person name="Felfoldi T."/>
        </authorList>
    </citation>
    <scope>NUCLEOTIDE SEQUENCE</scope>
    <source>
        <strain evidence="2">DSM 111903</strain>
    </source>
</reference>
<evidence type="ECO:0000313" key="3">
    <source>
        <dbReference type="Proteomes" id="UP001165430"/>
    </source>
</evidence>
<dbReference type="RefSeq" id="WP_241414662.1">
    <property type="nucleotide sequence ID" value="NZ_JAKZGO010000031.1"/>
</dbReference>
<evidence type="ECO:0000256" key="1">
    <source>
        <dbReference type="SAM" id="SignalP"/>
    </source>
</evidence>
<evidence type="ECO:0008006" key="4">
    <source>
        <dbReference type="Google" id="ProtNLM"/>
    </source>
</evidence>
<evidence type="ECO:0000313" key="2">
    <source>
        <dbReference type="EMBL" id="MCH7415795.1"/>
    </source>
</evidence>
<dbReference type="EMBL" id="JAKZGO010000031">
    <property type="protein sequence ID" value="MCH7415795.1"/>
    <property type="molecule type" value="Genomic_DNA"/>
</dbReference>